<dbReference type="Proteomes" id="UP000236173">
    <property type="component" value="Unassembled WGS sequence"/>
</dbReference>
<dbReference type="GO" id="GO:0004316">
    <property type="term" value="F:3-oxoacyl-[acyl-carrier-protein] reductase (NADPH) activity"/>
    <property type="evidence" value="ECO:0007669"/>
    <property type="project" value="UniProtKB-EC"/>
</dbReference>
<accession>A0A2H5XA56</accession>
<reference evidence="6" key="1">
    <citation type="submission" date="2017-09" db="EMBL/GenBank/DDBJ databases">
        <title>Metaegenomics of thermophilic ammonia-oxidizing enrichment culture.</title>
        <authorList>
            <person name="Kato S."/>
            <person name="Suzuki K."/>
        </authorList>
    </citation>
    <scope>NUCLEOTIDE SEQUENCE [LARGE SCALE GENOMIC DNA]</scope>
</reference>
<organism evidence="5 6">
    <name type="scientific">Candidatus Fervidibacter japonicus</name>
    <dbReference type="NCBI Taxonomy" id="2035412"/>
    <lineage>
        <taxon>Bacteria</taxon>
        <taxon>Candidatus Fervidibacterota</taxon>
        <taxon>Candidatus Fervidibacter</taxon>
    </lineage>
</organism>
<dbReference type="InterPro" id="IPR057326">
    <property type="entry name" value="KR_dom"/>
</dbReference>
<evidence type="ECO:0000256" key="1">
    <source>
        <dbReference type="ARBA" id="ARBA00006484"/>
    </source>
</evidence>
<evidence type="ECO:0000313" key="5">
    <source>
        <dbReference type="EMBL" id="GBC98073.1"/>
    </source>
</evidence>
<comment type="caution">
    <text evidence="5">The sequence shown here is derived from an EMBL/GenBank/DDBJ whole genome shotgun (WGS) entry which is preliminary data.</text>
</comment>
<dbReference type="EC" id="1.1.1.100" evidence="5"/>
<comment type="similarity">
    <text evidence="1 3">Belongs to the short-chain dehydrogenases/reductases (SDR) family.</text>
</comment>
<dbReference type="PRINTS" id="PR00081">
    <property type="entry name" value="GDHRDH"/>
</dbReference>
<dbReference type="AlphaFoldDB" id="A0A2H5XA56"/>
<dbReference type="PROSITE" id="PS00061">
    <property type="entry name" value="ADH_SHORT"/>
    <property type="match status" value="1"/>
</dbReference>
<dbReference type="InterPro" id="IPR020904">
    <property type="entry name" value="Sc_DH/Rdtase_CS"/>
</dbReference>
<dbReference type="PANTHER" id="PTHR42760">
    <property type="entry name" value="SHORT-CHAIN DEHYDROGENASES/REDUCTASES FAMILY MEMBER"/>
    <property type="match status" value="1"/>
</dbReference>
<dbReference type="SMART" id="SM00822">
    <property type="entry name" value="PKS_KR"/>
    <property type="match status" value="1"/>
</dbReference>
<feature type="domain" description="Ketoreductase" evidence="4">
    <location>
        <begin position="13"/>
        <end position="193"/>
    </location>
</feature>
<sequence length="255" mass="26911">MAWTDELFRLDGKVALVTGASRGLGKFFAEVLATAGAKVVMVARTASELQAAAAEVHEKTGEPTLPVCADVTDPDAVDAMLHRALTAFGKVDILVNNAGVNIRRPIHELSVDEWHQVVAVNLTGVWLCCRAVGRHMVGQRYGRVINIASVLGLIGLAGRTPYTATKGGVIQLTRTLALEWAPYGVTVNALCPGPFLTPMNAALPLDARAAITANIPLGRWGELRELAGPLLLLASDASSYMTGSVLIVDGGWSAH</sequence>
<evidence type="ECO:0000313" key="6">
    <source>
        <dbReference type="Proteomes" id="UP000236173"/>
    </source>
</evidence>
<gene>
    <name evidence="5" type="primary">fabG_1</name>
    <name evidence="5" type="ORF">HRbin17_00568</name>
</gene>
<dbReference type="InterPro" id="IPR036291">
    <property type="entry name" value="NAD(P)-bd_dom_sf"/>
</dbReference>
<dbReference type="GO" id="GO:0006633">
    <property type="term" value="P:fatty acid biosynthetic process"/>
    <property type="evidence" value="ECO:0007669"/>
    <property type="project" value="TreeGrafter"/>
</dbReference>
<dbReference type="InterPro" id="IPR002347">
    <property type="entry name" value="SDR_fam"/>
</dbReference>
<dbReference type="SUPFAM" id="SSF51735">
    <property type="entry name" value="NAD(P)-binding Rossmann-fold domains"/>
    <property type="match status" value="1"/>
</dbReference>
<dbReference type="NCBIfam" id="NF005559">
    <property type="entry name" value="PRK07231.1"/>
    <property type="match status" value="1"/>
</dbReference>
<dbReference type="GO" id="GO:0048038">
    <property type="term" value="F:quinone binding"/>
    <property type="evidence" value="ECO:0007669"/>
    <property type="project" value="TreeGrafter"/>
</dbReference>
<dbReference type="PRINTS" id="PR00080">
    <property type="entry name" value="SDRFAMILY"/>
</dbReference>
<evidence type="ECO:0000256" key="3">
    <source>
        <dbReference type="RuleBase" id="RU000363"/>
    </source>
</evidence>
<dbReference type="Pfam" id="PF00106">
    <property type="entry name" value="adh_short"/>
    <property type="match status" value="1"/>
</dbReference>
<evidence type="ECO:0000256" key="2">
    <source>
        <dbReference type="ARBA" id="ARBA00023002"/>
    </source>
</evidence>
<evidence type="ECO:0000259" key="4">
    <source>
        <dbReference type="SMART" id="SM00822"/>
    </source>
</evidence>
<keyword evidence="2 5" id="KW-0560">Oxidoreductase</keyword>
<proteinExistence type="inferred from homology"/>
<dbReference type="FunFam" id="3.40.50.720:FF:000084">
    <property type="entry name" value="Short-chain dehydrogenase reductase"/>
    <property type="match status" value="1"/>
</dbReference>
<dbReference type="Gene3D" id="3.40.50.720">
    <property type="entry name" value="NAD(P)-binding Rossmann-like Domain"/>
    <property type="match status" value="1"/>
</dbReference>
<name>A0A2H5XA56_9BACT</name>
<dbReference type="PANTHER" id="PTHR42760:SF133">
    <property type="entry name" value="3-OXOACYL-[ACYL-CARRIER-PROTEIN] REDUCTASE"/>
    <property type="match status" value="1"/>
</dbReference>
<protein>
    <submittedName>
        <fullName evidence="5">3-oxoacyl-[acyl-carrier-protein] reductase FabG</fullName>
        <ecNumber evidence="5">1.1.1.100</ecNumber>
    </submittedName>
</protein>
<dbReference type="EMBL" id="BEHT01000005">
    <property type="protein sequence ID" value="GBC98073.1"/>
    <property type="molecule type" value="Genomic_DNA"/>
</dbReference>